<comment type="caution">
    <text evidence="2">The sequence shown here is derived from an EMBL/GenBank/DDBJ whole genome shotgun (WGS) entry which is preliminary data.</text>
</comment>
<proteinExistence type="predicted"/>
<evidence type="ECO:0000313" key="3">
    <source>
        <dbReference type="Proteomes" id="UP000277108"/>
    </source>
</evidence>
<protein>
    <submittedName>
        <fullName evidence="2">Uncharacterized protein</fullName>
    </submittedName>
</protein>
<dbReference type="RefSeq" id="WP_123808269.1">
    <property type="nucleotide sequence ID" value="NZ_RKRK01000004.1"/>
</dbReference>
<organism evidence="2 3">
    <name type="scientific">Abyssicoccus albus</name>
    <dbReference type="NCBI Taxonomy" id="1817405"/>
    <lineage>
        <taxon>Bacteria</taxon>
        <taxon>Bacillati</taxon>
        <taxon>Bacillota</taxon>
        <taxon>Bacilli</taxon>
        <taxon>Bacillales</taxon>
        <taxon>Abyssicoccaceae</taxon>
    </lineage>
</organism>
<gene>
    <name evidence="2" type="ORF">EDD62_1536</name>
</gene>
<evidence type="ECO:0000313" key="2">
    <source>
        <dbReference type="EMBL" id="RPF55211.1"/>
    </source>
</evidence>
<keyword evidence="1" id="KW-0812">Transmembrane</keyword>
<name>A0A3N5CDM3_9BACL</name>
<reference evidence="2 3" key="1">
    <citation type="submission" date="2018-11" db="EMBL/GenBank/DDBJ databases">
        <title>Genomic Encyclopedia of Type Strains, Phase IV (KMG-IV): sequencing the most valuable type-strain genomes for metagenomic binning, comparative biology and taxonomic classification.</title>
        <authorList>
            <person name="Goeker M."/>
        </authorList>
    </citation>
    <scope>NUCLEOTIDE SEQUENCE [LARGE SCALE GENOMIC DNA]</scope>
    <source>
        <strain evidence="2 3">DSM 29158</strain>
    </source>
</reference>
<dbReference type="AlphaFoldDB" id="A0A3N5CDM3"/>
<dbReference type="Proteomes" id="UP000277108">
    <property type="component" value="Unassembled WGS sequence"/>
</dbReference>
<feature type="transmembrane region" description="Helical" evidence="1">
    <location>
        <begin position="68"/>
        <end position="91"/>
    </location>
</feature>
<keyword evidence="3" id="KW-1185">Reference proteome</keyword>
<keyword evidence="1" id="KW-0472">Membrane</keyword>
<keyword evidence="1" id="KW-1133">Transmembrane helix</keyword>
<accession>A0A3N5CDM3</accession>
<evidence type="ECO:0000256" key="1">
    <source>
        <dbReference type="SAM" id="Phobius"/>
    </source>
</evidence>
<sequence>MKQLEIYIRETIQDLWNGEEFVSNIQEAIAEKVKEIREYIEQELVSMNETISNQTSSVQEQVDGLLSLLQLGLFMVIALPFVFFLMTLWIMRSNHKRRTENLKLEIERELIKKYDMKPKDLSRYK</sequence>
<dbReference type="EMBL" id="RKRK01000004">
    <property type="protein sequence ID" value="RPF55211.1"/>
    <property type="molecule type" value="Genomic_DNA"/>
</dbReference>